<protein>
    <submittedName>
        <fullName evidence="2">Uncharacterized protein</fullName>
    </submittedName>
</protein>
<feature type="signal peptide" evidence="1">
    <location>
        <begin position="1"/>
        <end position="29"/>
    </location>
</feature>
<organism evidence="2 3">
    <name type="scientific">Alicyclobacillus fodiniaquatilis</name>
    <dbReference type="NCBI Taxonomy" id="1661150"/>
    <lineage>
        <taxon>Bacteria</taxon>
        <taxon>Bacillati</taxon>
        <taxon>Bacillota</taxon>
        <taxon>Bacilli</taxon>
        <taxon>Bacillales</taxon>
        <taxon>Alicyclobacillaceae</taxon>
        <taxon>Alicyclobacillus</taxon>
    </lineage>
</organism>
<evidence type="ECO:0000256" key="1">
    <source>
        <dbReference type="SAM" id="SignalP"/>
    </source>
</evidence>
<evidence type="ECO:0000313" key="3">
    <source>
        <dbReference type="Proteomes" id="UP001597079"/>
    </source>
</evidence>
<gene>
    <name evidence="2" type="ORF">ACFSB2_24285</name>
</gene>
<sequence length="287" mass="30552">MSKFKKAVGKAWVFGAAAAVIVGSGSTMAIALGQNATAYAATTAHIATKQVQTLPSPQMSNLPQSSGGYTVVDESKHLPSQPSAMLLAKFKLEDSAKGITATQQQLQQQYSEWTASNTPGAKDMSAQQAAAYAAPYVEQAYGLDLKGYTAKTEFMALPTPNSAQWVVTFYPPNEDKPIDGYSCTINSVTGEFIDLELSAGGGETSITNLTYPWLIPTAAHDISKLLPKNVSITSTKIVGHKAGAVYFVSNLSNGSAFGVALNETNKSAFWYHYFPSGYDGLWDGYNS</sequence>
<evidence type="ECO:0000313" key="2">
    <source>
        <dbReference type="EMBL" id="MFD1677786.1"/>
    </source>
</evidence>
<feature type="chain" id="PRO_5046951640" evidence="1">
    <location>
        <begin position="30"/>
        <end position="287"/>
    </location>
</feature>
<dbReference type="EMBL" id="JBHUCX010000099">
    <property type="protein sequence ID" value="MFD1677786.1"/>
    <property type="molecule type" value="Genomic_DNA"/>
</dbReference>
<keyword evidence="3" id="KW-1185">Reference proteome</keyword>
<name>A0ABW4JMX4_9BACL</name>
<comment type="caution">
    <text evidence="2">The sequence shown here is derived from an EMBL/GenBank/DDBJ whole genome shotgun (WGS) entry which is preliminary data.</text>
</comment>
<dbReference type="RefSeq" id="WP_377945699.1">
    <property type="nucleotide sequence ID" value="NZ_JBHUCX010000099.1"/>
</dbReference>
<reference evidence="3" key="1">
    <citation type="journal article" date="2019" name="Int. J. Syst. Evol. Microbiol.">
        <title>The Global Catalogue of Microorganisms (GCM) 10K type strain sequencing project: providing services to taxonomists for standard genome sequencing and annotation.</title>
        <authorList>
            <consortium name="The Broad Institute Genomics Platform"/>
            <consortium name="The Broad Institute Genome Sequencing Center for Infectious Disease"/>
            <person name="Wu L."/>
            <person name="Ma J."/>
        </authorList>
    </citation>
    <scope>NUCLEOTIDE SEQUENCE [LARGE SCALE GENOMIC DNA]</scope>
    <source>
        <strain evidence="3">CGMCC 1.12286</strain>
    </source>
</reference>
<proteinExistence type="predicted"/>
<dbReference type="Proteomes" id="UP001597079">
    <property type="component" value="Unassembled WGS sequence"/>
</dbReference>
<keyword evidence="1" id="KW-0732">Signal</keyword>
<accession>A0ABW4JMX4</accession>